<name>A0ABS9H1K0_9BACL</name>
<reference evidence="1 2" key="1">
    <citation type="submission" date="2022-01" db="EMBL/GenBank/DDBJ databases">
        <title>Alkalihalobacillus sp. EGI L200015, a novel bacterium isolated from a salt lake sediment.</title>
        <authorList>
            <person name="Gao L."/>
            <person name="Fang B.-Z."/>
            <person name="Li W.-J."/>
        </authorList>
    </citation>
    <scope>NUCLEOTIDE SEQUENCE [LARGE SCALE GENOMIC DNA]</scope>
    <source>
        <strain evidence="1 2">KCTC 12718</strain>
    </source>
</reference>
<protein>
    <submittedName>
        <fullName evidence="1">Uncharacterized protein</fullName>
    </submittedName>
</protein>
<dbReference type="EMBL" id="JAKIJS010000001">
    <property type="protein sequence ID" value="MCF6137906.1"/>
    <property type="molecule type" value="Genomic_DNA"/>
</dbReference>
<comment type="caution">
    <text evidence="1">The sequence shown here is derived from an EMBL/GenBank/DDBJ whole genome shotgun (WGS) entry which is preliminary data.</text>
</comment>
<dbReference type="RefSeq" id="WP_236333901.1">
    <property type="nucleotide sequence ID" value="NZ_JAKIJS010000001.1"/>
</dbReference>
<accession>A0ABS9H1K0</accession>
<sequence>MRNGLIKWMILSIAAMLIYQNRYKLLNMILGMKLLRTIAIRGFLKMPGVREKIVQDMF</sequence>
<proteinExistence type="predicted"/>
<organism evidence="1 2">
    <name type="scientific">Pseudalkalibacillus berkeleyi</name>
    <dbReference type="NCBI Taxonomy" id="1069813"/>
    <lineage>
        <taxon>Bacteria</taxon>
        <taxon>Bacillati</taxon>
        <taxon>Bacillota</taxon>
        <taxon>Bacilli</taxon>
        <taxon>Bacillales</taxon>
        <taxon>Fictibacillaceae</taxon>
        <taxon>Pseudalkalibacillus</taxon>
    </lineage>
</organism>
<evidence type="ECO:0000313" key="2">
    <source>
        <dbReference type="Proteomes" id="UP001649381"/>
    </source>
</evidence>
<evidence type="ECO:0000313" key="1">
    <source>
        <dbReference type="EMBL" id="MCF6137906.1"/>
    </source>
</evidence>
<gene>
    <name evidence="1" type="ORF">L2716_09215</name>
</gene>
<keyword evidence="2" id="KW-1185">Reference proteome</keyword>
<dbReference type="Proteomes" id="UP001649381">
    <property type="component" value="Unassembled WGS sequence"/>
</dbReference>